<feature type="transmembrane region" description="Helical" evidence="7">
    <location>
        <begin position="56"/>
        <end position="77"/>
    </location>
</feature>
<evidence type="ECO:0000256" key="4">
    <source>
        <dbReference type="ARBA" id="ARBA00023136"/>
    </source>
</evidence>
<comment type="subcellular location">
    <subcellularLocation>
        <location evidence="1">Membrane</location>
        <topology evidence="1">Multi-pass membrane protein</topology>
    </subcellularLocation>
</comment>
<feature type="transmembrane region" description="Helical" evidence="7">
    <location>
        <begin position="262"/>
        <end position="281"/>
    </location>
</feature>
<evidence type="ECO:0000256" key="3">
    <source>
        <dbReference type="ARBA" id="ARBA00022989"/>
    </source>
</evidence>
<evidence type="ECO:0000256" key="2">
    <source>
        <dbReference type="ARBA" id="ARBA00022692"/>
    </source>
</evidence>
<gene>
    <name evidence="9" type="ORF">BU26DRAFT_508888</name>
</gene>
<sequence length="382" mass="42226">MKYASQLVNEAVLTSSRIRRLDLLIAVSSTFALALLSTLARIVLKVRHGCHFGLDDYFIFFSASCLTAGIGIFLAALDSFYLHSALSGDPSLAQHVTPQEFEQLARVDATAHTYAANSILWTSTFCVKLSFLAFFNGIVRALGSSRHLRVYYITTLVVTVLAGVYMIAVPFIACPHFDKDAYKCFKHDFNLIFKALSLLGTALDILTDILISHTLVISIPVLVLRHVHISLHQKLVIGTFLCLSIGMIIIAAVRSVKFPGKVPMMYDAVIMGSLTAFRTVFGAKVGRSKRQQVARWRPSTWGFVAMPRRGELRDARDKTLPEIPKETATRVTSEVSGEGIETGCVDYGSEQQNGVRDRPSSSEFPWVTAPEWVAYGRSRATQ</sequence>
<dbReference type="OrthoDB" id="444631at2759"/>
<keyword evidence="10" id="KW-1185">Reference proteome</keyword>
<evidence type="ECO:0000256" key="6">
    <source>
        <dbReference type="SAM" id="MobiDB-lite"/>
    </source>
</evidence>
<keyword evidence="3 7" id="KW-1133">Transmembrane helix</keyword>
<evidence type="ECO:0000256" key="5">
    <source>
        <dbReference type="ARBA" id="ARBA00038359"/>
    </source>
</evidence>
<keyword evidence="4 7" id="KW-0472">Membrane</keyword>
<dbReference type="EMBL" id="ML987202">
    <property type="protein sequence ID" value="KAF2244939.1"/>
    <property type="molecule type" value="Genomic_DNA"/>
</dbReference>
<protein>
    <recommendedName>
        <fullName evidence="8">Rhodopsin domain-containing protein</fullName>
    </recommendedName>
</protein>
<accession>A0A6A6I419</accession>
<feature type="region of interest" description="Disordered" evidence="6">
    <location>
        <begin position="342"/>
        <end position="363"/>
    </location>
</feature>
<evidence type="ECO:0000259" key="8">
    <source>
        <dbReference type="Pfam" id="PF20684"/>
    </source>
</evidence>
<dbReference type="InterPro" id="IPR052337">
    <property type="entry name" value="SAT4-like"/>
</dbReference>
<dbReference type="RefSeq" id="XP_033679943.1">
    <property type="nucleotide sequence ID" value="XM_033827116.1"/>
</dbReference>
<dbReference type="PANTHER" id="PTHR33048">
    <property type="entry name" value="PTH11-LIKE INTEGRAL MEMBRANE PROTEIN (AFU_ORTHOLOGUE AFUA_5G11245)"/>
    <property type="match status" value="1"/>
</dbReference>
<evidence type="ECO:0000256" key="1">
    <source>
        <dbReference type="ARBA" id="ARBA00004141"/>
    </source>
</evidence>
<dbReference type="AlphaFoldDB" id="A0A6A6I419"/>
<evidence type="ECO:0000313" key="9">
    <source>
        <dbReference type="EMBL" id="KAF2244939.1"/>
    </source>
</evidence>
<reference evidence="9" key="1">
    <citation type="journal article" date="2020" name="Stud. Mycol.">
        <title>101 Dothideomycetes genomes: a test case for predicting lifestyles and emergence of pathogens.</title>
        <authorList>
            <person name="Haridas S."/>
            <person name="Albert R."/>
            <person name="Binder M."/>
            <person name="Bloem J."/>
            <person name="Labutti K."/>
            <person name="Salamov A."/>
            <person name="Andreopoulos B."/>
            <person name="Baker S."/>
            <person name="Barry K."/>
            <person name="Bills G."/>
            <person name="Bluhm B."/>
            <person name="Cannon C."/>
            <person name="Castanera R."/>
            <person name="Culley D."/>
            <person name="Daum C."/>
            <person name="Ezra D."/>
            <person name="Gonzalez J."/>
            <person name="Henrissat B."/>
            <person name="Kuo A."/>
            <person name="Liang C."/>
            <person name="Lipzen A."/>
            <person name="Lutzoni F."/>
            <person name="Magnuson J."/>
            <person name="Mondo S."/>
            <person name="Nolan M."/>
            <person name="Ohm R."/>
            <person name="Pangilinan J."/>
            <person name="Park H.-J."/>
            <person name="Ramirez L."/>
            <person name="Alfaro M."/>
            <person name="Sun H."/>
            <person name="Tritt A."/>
            <person name="Yoshinaga Y."/>
            <person name="Zwiers L.-H."/>
            <person name="Turgeon B."/>
            <person name="Goodwin S."/>
            <person name="Spatafora J."/>
            <person name="Crous P."/>
            <person name="Grigoriev I."/>
        </authorList>
    </citation>
    <scope>NUCLEOTIDE SEQUENCE</scope>
    <source>
        <strain evidence="9">CBS 122368</strain>
    </source>
</reference>
<dbReference type="Proteomes" id="UP000800094">
    <property type="component" value="Unassembled WGS sequence"/>
</dbReference>
<organism evidence="9 10">
    <name type="scientific">Trematosphaeria pertusa</name>
    <dbReference type="NCBI Taxonomy" id="390896"/>
    <lineage>
        <taxon>Eukaryota</taxon>
        <taxon>Fungi</taxon>
        <taxon>Dikarya</taxon>
        <taxon>Ascomycota</taxon>
        <taxon>Pezizomycotina</taxon>
        <taxon>Dothideomycetes</taxon>
        <taxon>Pleosporomycetidae</taxon>
        <taxon>Pleosporales</taxon>
        <taxon>Massarineae</taxon>
        <taxon>Trematosphaeriaceae</taxon>
        <taxon>Trematosphaeria</taxon>
    </lineage>
</organism>
<evidence type="ECO:0000313" key="10">
    <source>
        <dbReference type="Proteomes" id="UP000800094"/>
    </source>
</evidence>
<feature type="transmembrane region" description="Helical" evidence="7">
    <location>
        <begin position="23"/>
        <end position="44"/>
    </location>
</feature>
<dbReference type="GeneID" id="54580446"/>
<dbReference type="Pfam" id="PF20684">
    <property type="entry name" value="Fung_rhodopsin"/>
    <property type="match status" value="1"/>
</dbReference>
<evidence type="ECO:0000256" key="7">
    <source>
        <dbReference type="SAM" id="Phobius"/>
    </source>
</evidence>
<dbReference type="InterPro" id="IPR049326">
    <property type="entry name" value="Rhodopsin_dom_fungi"/>
</dbReference>
<feature type="transmembrane region" description="Helical" evidence="7">
    <location>
        <begin position="150"/>
        <end position="172"/>
    </location>
</feature>
<feature type="transmembrane region" description="Helical" evidence="7">
    <location>
        <begin position="235"/>
        <end position="256"/>
    </location>
</feature>
<comment type="similarity">
    <text evidence="5">Belongs to the SAT4 family.</text>
</comment>
<feature type="transmembrane region" description="Helical" evidence="7">
    <location>
        <begin position="192"/>
        <end position="223"/>
    </location>
</feature>
<keyword evidence="2 7" id="KW-0812">Transmembrane</keyword>
<dbReference type="GO" id="GO:0016020">
    <property type="term" value="C:membrane"/>
    <property type="evidence" value="ECO:0007669"/>
    <property type="project" value="UniProtKB-SubCell"/>
</dbReference>
<dbReference type="PANTHER" id="PTHR33048:SF92">
    <property type="entry name" value="INTEGRAL MEMBRANE PROTEIN"/>
    <property type="match status" value="1"/>
</dbReference>
<feature type="domain" description="Rhodopsin" evidence="8">
    <location>
        <begin position="40"/>
        <end position="257"/>
    </location>
</feature>
<name>A0A6A6I419_9PLEO</name>
<proteinExistence type="inferred from homology"/>